<evidence type="ECO:0000256" key="1">
    <source>
        <dbReference type="ARBA" id="ARBA00001974"/>
    </source>
</evidence>
<dbReference type="Gene3D" id="4.10.450.10">
    <property type="entry name" value="Glucose Oxidase, domain 2"/>
    <property type="match status" value="1"/>
</dbReference>
<keyword evidence="11 16" id="KW-0274">FAD</keyword>
<dbReference type="EMBL" id="JAAOZQ010000017">
    <property type="protein sequence ID" value="KAF7527278.1"/>
    <property type="molecule type" value="Genomic_DNA"/>
</dbReference>
<dbReference type="Gene3D" id="3.50.50.60">
    <property type="entry name" value="FAD/NAD(P)-binding domain"/>
    <property type="match status" value="2"/>
</dbReference>
<dbReference type="SUPFAM" id="SSF51905">
    <property type="entry name" value="FAD/NAD(P)-binding domain"/>
    <property type="match status" value="1"/>
</dbReference>
<evidence type="ECO:0000256" key="5">
    <source>
        <dbReference type="ARBA" id="ARBA00010790"/>
    </source>
</evidence>
<feature type="active site" description="Proton donor" evidence="15">
    <location>
        <position position="512"/>
    </location>
</feature>
<dbReference type="PANTHER" id="PTHR11552">
    <property type="entry name" value="GLUCOSE-METHANOL-CHOLINE GMC OXIDOREDUCTASE"/>
    <property type="match status" value="1"/>
</dbReference>
<organism evidence="19 20">
    <name type="scientific">Penicillium crustosum</name>
    <name type="common">Blue mold fungus</name>
    <dbReference type="NCBI Taxonomy" id="36656"/>
    <lineage>
        <taxon>Eukaryota</taxon>
        <taxon>Fungi</taxon>
        <taxon>Dikarya</taxon>
        <taxon>Ascomycota</taxon>
        <taxon>Pezizomycotina</taxon>
        <taxon>Eurotiomycetes</taxon>
        <taxon>Eurotiomycetidae</taxon>
        <taxon>Eurotiales</taxon>
        <taxon>Aspergillaceae</taxon>
        <taxon>Penicillium</taxon>
    </lineage>
</organism>
<comment type="subunit">
    <text evidence="6">Homodimer.</text>
</comment>
<evidence type="ECO:0000256" key="12">
    <source>
        <dbReference type="ARBA" id="ARBA00023002"/>
    </source>
</evidence>
<dbReference type="InterPro" id="IPR007867">
    <property type="entry name" value="GMC_OxRtase_C"/>
</dbReference>
<dbReference type="GO" id="GO:0005737">
    <property type="term" value="C:cytoplasm"/>
    <property type="evidence" value="ECO:0007669"/>
    <property type="project" value="UniProtKB-SubCell"/>
</dbReference>
<comment type="caution">
    <text evidence="19">The sequence shown here is derived from an EMBL/GenBank/DDBJ whole genome shotgun (WGS) entry which is preliminary data.</text>
</comment>
<evidence type="ECO:0000256" key="13">
    <source>
        <dbReference type="ARBA" id="ARBA00049435"/>
    </source>
</evidence>
<evidence type="ECO:0000259" key="18">
    <source>
        <dbReference type="PROSITE" id="PS00624"/>
    </source>
</evidence>
<dbReference type="AlphaFoldDB" id="A0A9P5GQI4"/>
<feature type="region of interest" description="Disordered" evidence="17">
    <location>
        <begin position="582"/>
        <end position="611"/>
    </location>
</feature>
<dbReference type="Pfam" id="PF00732">
    <property type="entry name" value="GMC_oxred_N"/>
    <property type="match status" value="1"/>
</dbReference>
<evidence type="ECO:0000256" key="2">
    <source>
        <dbReference type="ARBA" id="ARBA00004191"/>
    </source>
</evidence>
<dbReference type="InterPro" id="IPR036188">
    <property type="entry name" value="FAD/NAD-bd_sf"/>
</dbReference>
<feature type="active site" description="Proton acceptor" evidence="15">
    <location>
        <position position="555"/>
    </location>
</feature>
<dbReference type="InterPro" id="IPR000172">
    <property type="entry name" value="GMC_OxRdtase_N"/>
</dbReference>
<evidence type="ECO:0000256" key="4">
    <source>
        <dbReference type="ARBA" id="ARBA00004498"/>
    </source>
</evidence>
<dbReference type="InterPro" id="IPR012132">
    <property type="entry name" value="GMC_OxRdtase"/>
</dbReference>
<evidence type="ECO:0000256" key="11">
    <source>
        <dbReference type="ARBA" id="ARBA00022827"/>
    </source>
</evidence>
<dbReference type="PIRSF" id="PIRSF000137">
    <property type="entry name" value="Alcohol_oxidase"/>
    <property type="match status" value="1"/>
</dbReference>
<dbReference type="Proteomes" id="UP000701341">
    <property type="component" value="Unassembled WGS sequence"/>
</dbReference>
<sequence>MRPSLSVTHIVGASLVANQFASALLPRTTIDDAYDFVIVGGGQAGLVLGARLSEDKNHTVLVLESGGNGDDYRKRIGSSAINGLYMTRPGEDEINAWKDMLGDMDGADNWSWESFFAAMKKSETFTPPVEDVIDEAGIVWNASNHGTNGPIHTSYPDYTFPEVGNWLNSLQAMGIDISANMYGGENIGADVSTSCINPSNWTRSYSRSAYLDPLADRGNYDVLANAHVTRLVFDNSTSSGKKTAGAVEYTTDSGATKLKVKVNKEVILAGGTIGSPAVLLYSGVGPKDVLSDAGVDLVSELPGVGQHLQDHFSATVKWSTNVDTAGSIFYNNGKDKNDSKFLTYIDSAVAYVNATAMYGSKVDEYESKFLASIDQYAPNTTYDDGVVTGYKAICNTTSKIFETPTGQIELLFMNSDANGDIGITAALQHPFSHGRIYINSSNPMDFPVIDPNYLDNPADAEILLAGIKLARQVGETSPMSKVLTNETTPGSSVQTDDEWIEWLRKSAGTEFHPSSSCAMLPEKQGGVVDANLLVYGLSNVRVADASVIPIALSTHLMSSTYGIAEQASDIIREFYNLPTKPETALSGSTSTPTSTAATAKKSGTAKSNGSPASHGGAALSLVWTSLLVSVHAVVGYGLYL</sequence>
<comment type="similarity">
    <text evidence="5">Belongs to the GMC oxidoreductase family.</text>
</comment>
<evidence type="ECO:0000256" key="3">
    <source>
        <dbReference type="ARBA" id="ARBA00004496"/>
    </source>
</evidence>
<proteinExistence type="inferred from homology"/>
<evidence type="ECO:0000313" key="20">
    <source>
        <dbReference type="Proteomes" id="UP000701341"/>
    </source>
</evidence>
<keyword evidence="7" id="KW-0963">Cytoplasm</keyword>
<keyword evidence="10" id="KW-0285">Flavoprotein</keyword>
<feature type="binding site" evidence="16">
    <location>
        <position position="228"/>
    </location>
    <ligand>
        <name>FAD</name>
        <dbReference type="ChEBI" id="CHEBI:57692"/>
    </ligand>
</feature>
<name>A0A9P5GQI4_PENCR</name>
<dbReference type="SUPFAM" id="SSF54373">
    <property type="entry name" value="FAD-linked reductases, C-terminal domain"/>
    <property type="match status" value="1"/>
</dbReference>
<evidence type="ECO:0000256" key="7">
    <source>
        <dbReference type="ARBA" id="ARBA00022490"/>
    </source>
</evidence>
<evidence type="ECO:0000313" key="19">
    <source>
        <dbReference type="EMBL" id="KAF7527278.1"/>
    </source>
</evidence>
<evidence type="ECO:0000256" key="10">
    <source>
        <dbReference type="ARBA" id="ARBA00022630"/>
    </source>
</evidence>
<dbReference type="PANTHER" id="PTHR11552:SF218">
    <property type="entry name" value="GLUCOSE-METHANOL-CHOLINE OXIDOREDUCTASE N-TERMINAL DOMAIN-CONTAINING PROTEIN"/>
    <property type="match status" value="1"/>
</dbReference>
<gene>
    <name evidence="19" type="ORF">PCG10_003105</name>
</gene>
<protein>
    <recommendedName>
        <fullName evidence="14">glucose oxidase</fullName>
        <ecNumber evidence="14">1.1.3.4</ecNumber>
    </recommendedName>
</protein>
<accession>A0A9P5GQI4</accession>
<comment type="subcellular location">
    <subcellularLocation>
        <location evidence="3">Cytoplasm</location>
    </subcellularLocation>
    <subcellularLocation>
        <location evidence="2">Secreted</location>
        <location evidence="2">Cell wall</location>
    </subcellularLocation>
    <subcellularLocation>
        <location evidence="4">Secreted</location>
        <location evidence="4">Extracellular space</location>
        <location evidence="4">Extracellular matrix</location>
    </subcellularLocation>
</comment>
<dbReference type="PROSITE" id="PS00624">
    <property type="entry name" value="GMC_OXRED_2"/>
    <property type="match status" value="1"/>
</dbReference>
<evidence type="ECO:0000256" key="14">
    <source>
        <dbReference type="ARBA" id="ARBA00049722"/>
    </source>
</evidence>
<evidence type="ECO:0000256" key="6">
    <source>
        <dbReference type="ARBA" id="ARBA00011738"/>
    </source>
</evidence>
<evidence type="ECO:0000256" key="9">
    <source>
        <dbReference type="ARBA" id="ARBA00022530"/>
    </source>
</evidence>
<evidence type="ECO:0000256" key="16">
    <source>
        <dbReference type="PIRSR" id="PIRSR000137-2"/>
    </source>
</evidence>
<feature type="domain" description="Glucose-methanol-choline oxidoreductase N-terminal" evidence="18">
    <location>
        <begin position="271"/>
        <end position="285"/>
    </location>
</feature>
<comment type="catalytic activity">
    <reaction evidence="13">
        <text>beta-D-glucose + O2 = D-glucono-1,5-lactone + H2O2</text>
        <dbReference type="Rhea" id="RHEA:11428"/>
        <dbReference type="ChEBI" id="CHEBI:15379"/>
        <dbReference type="ChEBI" id="CHEBI:15903"/>
        <dbReference type="ChEBI" id="CHEBI:16217"/>
        <dbReference type="ChEBI" id="CHEBI:16240"/>
        <dbReference type="EC" id="1.1.3.4"/>
    </reaction>
    <physiologicalReaction direction="left-to-right" evidence="13">
        <dbReference type="Rhea" id="RHEA:11429"/>
    </physiologicalReaction>
</comment>
<keyword evidence="8" id="KW-0134">Cell wall</keyword>
<dbReference type="GO" id="GO:0046562">
    <property type="term" value="F:beta-D-glucose oxidase activity"/>
    <property type="evidence" value="ECO:0007669"/>
    <property type="project" value="UniProtKB-EC"/>
</dbReference>
<evidence type="ECO:0000256" key="17">
    <source>
        <dbReference type="SAM" id="MobiDB-lite"/>
    </source>
</evidence>
<comment type="cofactor">
    <cofactor evidence="1 16">
        <name>FAD</name>
        <dbReference type="ChEBI" id="CHEBI:57692"/>
    </cofactor>
</comment>
<keyword evidence="12" id="KW-0560">Oxidoreductase</keyword>
<reference evidence="19" key="1">
    <citation type="submission" date="2020-02" db="EMBL/GenBank/DDBJ databases">
        <authorList>
            <person name="Lichtner F.J."/>
        </authorList>
    </citation>
    <scope>NUCLEOTIDE SEQUENCE</scope>
    <source>
        <strain evidence="19">G10</strain>
    </source>
</reference>
<dbReference type="EC" id="1.1.3.4" evidence="14"/>
<dbReference type="GO" id="GO:0050660">
    <property type="term" value="F:flavin adenine dinucleotide binding"/>
    <property type="evidence" value="ECO:0007669"/>
    <property type="project" value="InterPro"/>
</dbReference>
<keyword evidence="9" id="KW-0964">Secreted</keyword>
<evidence type="ECO:0000256" key="8">
    <source>
        <dbReference type="ARBA" id="ARBA00022512"/>
    </source>
</evidence>
<keyword evidence="9" id="KW-0272">Extracellular matrix</keyword>
<keyword evidence="20" id="KW-1185">Reference proteome</keyword>
<dbReference type="Pfam" id="PF05199">
    <property type="entry name" value="GMC_oxred_C"/>
    <property type="match status" value="1"/>
</dbReference>
<dbReference type="InterPro" id="IPR027424">
    <property type="entry name" value="Glucose_Oxidase_domain_2"/>
</dbReference>
<evidence type="ECO:0000256" key="15">
    <source>
        <dbReference type="PIRSR" id="PIRSR000137-1"/>
    </source>
</evidence>
<dbReference type="Gene3D" id="3.30.560.10">
    <property type="entry name" value="Glucose Oxidase, domain 3"/>
    <property type="match status" value="1"/>
</dbReference>
<feature type="compositionally biased region" description="Low complexity" evidence="17">
    <location>
        <begin position="583"/>
        <end position="607"/>
    </location>
</feature>